<comment type="catalytic activity">
    <reaction evidence="14">
        <text>an alpha-D-Glc-(1-&gt;3)-alpha-D-Glc-(1-&gt;3)-alpha-D-Man-(1-&gt;2)-alpha-D-Man-(1-&gt;2)-alpha-D-Man-(1-&gt;3)-[alpha-D-Man-(1-&gt;2)-alpha-D-Man-(1-&gt;3)-[alpha-D-Man-(1-&gt;2)-alpha-D-Man-(1-&gt;6)]-alpha-D-Man-(1-&gt;6)]-beta-D-Man-(1-&gt;4)-beta-D-GlcNAc-(1-&gt;4)-alpha-D-GlcNAc-diphospho-di-trans,poly-cis-dolichol + a di-trans,poly-cis-dolichyl beta-D-glucosyl phosphate = a alpha-D-Glc-(1-&gt;2)-alpha-D-Glc-(1-&gt;3)-alpha-D-Glc-(1-&gt;3)-alpha-D-Man-(1-&gt;2)-alpha-D-Man-(1-&gt;2)-alpha-D-Man-(1-&gt;3)-[alpha-D-Man-(1-&gt;2)-alpha-D-Man-(1-&gt;3)-[alpha-D-Man-(1-&gt;2)-alpha-D-Man-(1-&gt;6)]-alpha-D-Man-(1-&gt;6)]-beta-D-Man-(1-&gt;4)-beta-D-GlcNAc-(1-&gt;4)-alpha-D-GlcNAc-diphospho-di-trans,poly-cis-dolichol + a di-trans,poly-cis-dolichyl phosphate + H(+)</text>
        <dbReference type="Rhea" id="RHEA:29543"/>
        <dbReference type="Rhea" id="RHEA-COMP:19498"/>
        <dbReference type="Rhea" id="RHEA-COMP:19502"/>
        <dbReference type="Rhea" id="RHEA-COMP:19512"/>
        <dbReference type="Rhea" id="RHEA-COMP:19522"/>
        <dbReference type="ChEBI" id="CHEBI:15378"/>
        <dbReference type="ChEBI" id="CHEBI:57525"/>
        <dbReference type="ChEBI" id="CHEBI:57683"/>
        <dbReference type="ChEBI" id="CHEBI:132522"/>
        <dbReference type="ChEBI" id="CHEBI:132523"/>
        <dbReference type="EC" id="2.4.1.256"/>
    </reaction>
    <physiologicalReaction direction="left-to-right" evidence="14">
        <dbReference type="Rhea" id="RHEA:29544"/>
    </physiologicalReaction>
</comment>
<dbReference type="UniPathway" id="UPA00378"/>
<keyword evidence="9" id="KW-0256">Endoplasmic reticulum</keyword>
<evidence type="ECO:0000256" key="16">
    <source>
        <dbReference type="SAM" id="Phobius"/>
    </source>
</evidence>
<keyword evidence="6" id="KW-0328">Glycosyltransferase</keyword>
<comment type="function">
    <text evidence="13">Dol-P-Glc:Glc(2)Man(9)GlcNAc(2)-PP-Dol alpha-1,2-glucosyltransferase that operates in the biosynthetic pathway of dolichol-linked oligosaccharides, the glycan precursors employed in protein asparagine (N)-glycosylation. The assembly of dolichol-linked oligosaccharides begins on the cytosolic side of the endoplasmic reticulum membrane and finishes in its lumen. The sequential addition of sugars to dolichol pyrophosphate produces dolichol-linked oligosaccharides containing fourteen sugars, including two GlcNAcs, nine mannoses and three glucoses. Once assembled, the oligosaccharide is transferred from the lipid to nascent proteins by oligosaccharyltransferases. In the lumen of the endoplasmic reticulum, adds the third and last glucose residue from dolichyl phosphate glucose (Dol-P-Glc) onto the lipid-linked oligosaccharide intermediate Glc(2)Man(9)GlcNAc(2)-PP-Dol to produce Glc(3)Man(9)GlcNAc(2)-PP-Dol.</text>
</comment>
<evidence type="ECO:0000256" key="3">
    <source>
        <dbReference type="ARBA" id="ARBA00010600"/>
    </source>
</evidence>
<sequence>MAGAITTLFVGVITAVGRSDPSSREGLSKRTSLVVPLAVASLASFWEYQVTKNVPEPYLDEVFHIPQAQAYCRWQYGTWDPKLTTPPGLYWWSHFLSIVSGFTTCNPHFLRITNVIALTSIIMLAWKCRTLIIRAGVEHRRDLTPRPSQVPSHEGLLKQFYEIVNSEHLHDPHLHATRLEDFILTPLSVFRIGITRLPHIILQLIPHISLLITFATFVYINGGVVLGDKTNHVATIHLPNSSISGPSSPSSPSPFFSPPSSPPYPPSSQTPSTQLDSSRHPSTSNSAPSPPSPSPSLPSSAPSSS</sequence>
<dbReference type="VEuPathDB" id="FungiDB:MFRU_061g00110"/>
<dbReference type="GO" id="GO:0006488">
    <property type="term" value="P:dolichol-linked oligosaccharide biosynthetic process"/>
    <property type="evidence" value="ECO:0007669"/>
    <property type="project" value="InterPro"/>
</dbReference>
<evidence type="ECO:0000256" key="5">
    <source>
        <dbReference type="ARBA" id="ARBA00018512"/>
    </source>
</evidence>
<dbReference type="EC" id="2.4.1.256" evidence="4"/>
<feature type="transmembrane region" description="Helical" evidence="16">
    <location>
        <begin position="200"/>
        <end position="220"/>
    </location>
</feature>
<evidence type="ECO:0000256" key="15">
    <source>
        <dbReference type="SAM" id="MobiDB-lite"/>
    </source>
</evidence>
<evidence type="ECO:0000256" key="7">
    <source>
        <dbReference type="ARBA" id="ARBA00022679"/>
    </source>
</evidence>
<evidence type="ECO:0000256" key="8">
    <source>
        <dbReference type="ARBA" id="ARBA00022692"/>
    </source>
</evidence>
<accession>A0A5M9J5G3</accession>
<feature type="compositionally biased region" description="Low complexity" evidence="15">
    <location>
        <begin position="269"/>
        <end position="287"/>
    </location>
</feature>
<organism evidence="17 18">
    <name type="scientific">Monilinia fructicola</name>
    <name type="common">Brown rot fungus</name>
    <name type="synonym">Ciboria fructicola</name>
    <dbReference type="NCBI Taxonomy" id="38448"/>
    <lineage>
        <taxon>Eukaryota</taxon>
        <taxon>Fungi</taxon>
        <taxon>Dikarya</taxon>
        <taxon>Ascomycota</taxon>
        <taxon>Pezizomycotina</taxon>
        <taxon>Leotiomycetes</taxon>
        <taxon>Helotiales</taxon>
        <taxon>Sclerotiniaceae</taxon>
        <taxon>Monilinia</taxon>
    </lineage>
</organism>
<dbReference type="GO" id="GO:0106073">
    <property type="term" value="F:dolichyl pyrophosphate Glc2Man9GlcNAc2 alpha-1,2-glucosyltransferase activity"/>
    <property type="evidence" value="ECO:0007669"/>
    <property type="project" value="UniProtKB-EC"/>
</dbReference>
<evidence type="ECO:0000256" key="1">
    <source>
        <dbReference type="ARBA" id="ARBA00004477"/>
    </source>
</evidence>
<keyword evidence="8 16" id="KW-0812">Transmembrane</keyword>
<comment type="pathway">
    <text evidence="2">Protein modification; protein glycosylation.</text>
</comment>
<dbReference type="PANTHER" id="PTHR12989">
    <property type="entry name" value="ALPHA-1,2-GLUCOSYLTRANSFERASE ALG10"/>
    <property type="match status" value="1"/>
</dbReference>
<evidence type="ECO:0000256" key="6">
    <source>
        <dbReference type="ARBA" id="ARBA00022676"/>
    </source>
</evidence>
<dbReference type="AlphaFoldDB" id="A0A5M9J5G3"/>
<evidence type="ECO:0000256" key="14">
    <source>
        <dbReference type="ARBA" id="ARBA00048064"/>
    </source>
</evidence>
<dbReference type="GO" id="GO:0005789">
    <property type="term" value="C:endoplasmic reticulum membrane"/>
    <property type="evidence" value="ECO:0007669"/>
    <property type="project" value="UniProtKB-SubCell"/>
</dbReference>
<dbReference type="Pfam" id="PF04922">
    <property type="entry name" value="DIE2_ALG10"/>
    <property type="match status" value="2"/>
</dbReference>
<proteinExistence type="inferred from homology"/>
<dbReference type="InterPro" id="IPR016900">
    <property type="entry name" value="Alg10"/>
</dbReference>
<protein>
    <recommendedName>
        <fullName evidence="5">Dol-P-Glc:Glc(2)Man(9)GlcNAc(2)-PP-Dol alpha-1,2-glucosyltransferase</fullName>
        <ecNumber evidence="4">2.4.1.256</ecNumber>
    </recommendedName>
    <alternativeName>
        <fullName evidence="12">Asparagine-linked glycosylation protein 10</fullName>
    </alternativeName>
</protein>
<evidence type="ECO:0000256" key="9">
    <source>
        <dbReference type="ARBA" id="ARBA00022824"/>
    </source>
</evidence>
<evidence type="ECO:0000256" key="4">
    <source>
        <dbReference type="ARBA" id="ARBA00011967"/>
    </source>
</evidence>
<feature type="region of interest" description="Disordered" evidence="15">
    <location>
        <begin position="241"/>
        <end position="305"/>
    </location>
</feature>
<dbReference type="EMBL" id="VICG01000015">
    <property type="protein sequence ID" value="KAA8564251.1"/>
    <property type="molecule type" value="Genomic_DNA"/>
</dbReference>
<evidence type="ECO:0000256" key="2">
    <source>
        <dbReference type="ARBA" id="ARBA00004922"/>
    </source>
</evidence>
<dbReference type="Proteomes" id="UP000322873">
    <property type="component" value="Unassembled WGS sequence"/>
</dbReference>
<keyword evidence="11 16" id="KW-0472">Membrane</keyword>
<comment type="similarity">
    <text evidence="3">Belongs to the ALG10 glucosyltransferase family.</text>
</comment>
<evidence type="ECO:0000256" key="10">
    <source>
        <dbReference type="ARBA" id="ARBA00022989"/>
    </source>
</evidence>
<comment type="caution">
    <text evidence="17">The sequence shown here is derived from an EMBL/GenBank/DDBJ whole genome shotgun (WGS) entry which is preliminary data.</text>
</comment>
<keyword evidence="18" id="KW-1185">Reference proteome</keyword>
<dbReference type="PANTHER" id="PTHR12989:SF10">
    <property type="entry name" value="DOL-P-GLC:GLC(2)MAN(9)GLCNAC(2)-PP-DOL ALPHA-1,2-GLUCOSYLTRANSFERASE-RELATED"/>
    <property type="match status" value="1"/>
</dbReference>
<evidence type="ECO:0000256" key="13">
    <source>
        <dbReference type="ARBA" id="ARBA00044727"/>
    </source>
</evidence>
<gene>
    <name evidence="17" type="ORF">EYC84_011197</name>
</gene>
<evidence type="ECO:0000313" key="18">
    <source>
        <dbReference type="Proteomes" id="UP000322873"/>
    </source>
</evidence>
<feature type="compositionally biased region" description="Pro residues" evidence="15">
    <location>
        <begin position="249"/>
        <end position="268"/>
    </location>
</feature>
<comment type="subcellular location">
    <subcellularLocation>
        <location evidence="1">Endoplasmic reticulum membrane</location>
        <topology evidence="1">Multi-pass membrane protein</topology>
    </subcellularLocation>
</comment>
<name>A0A5M9J5G3_MONFR</name>
<reference evidence="17 18" key="1">
    <citation type="submission" date="2019-06" db="EMBL/GenBank/DDBJ databases">
        <title>Genome Sequence of the Brown Rot Fungal Pathogen Monilinia fructicola.</title>
        <authorList>
            <person name="De Miccolis Angelini R.M."/>
            <person name="Landi L."/>
            <person name="Abate D."/>
            <person name="Pollastro S."/>
            <person name="Romanazzi G."/>
            <person name="Faretra F."/>
        </authorList>
    </citation>
    <scope>NUCLEOTIDE SEQUENCE [LARGE SCALE GENOMIC DNA]</scope>
    <source>
        <strain evidence="17 18">Mfrc123</strain>
    </source>
</reference>
<evidence type="ECO:0000256" key="11">
    <source>
        <dbReference type="ARBA" id="ARBA00023136"/>
    </source>
</evidence>
<evidence type="ECO:0000256" key="12">
    <source>
        <dbReference type="ARBA" id="ARBA00032069"/>
    </source>
</evidence>
<keyword evidence="10 16" id="KW-1133">Transmembrane helix</keyword>
<evidence type="ECO:0000313" key="17">
    <source>
        <dbReference type="EMBL" id="KAA8564251.1"/>
    </source>
</evidence>
<keyword evidence="7" id="KW-0808">Transferase</keyword>